<dbReference type="EMBL" id="CAKLBY020000229">
    <property type="protein sequence ID" value="CAK7938121.1"/>
    <property type="molecule type" value="Genomic_DNA"/>
</dbReference>
<dbReference type="SUPFAM" id="SSF48056">
    <property type="entry name" value="Di-copper centre-containing domain"/>
    <property type="match status" value="1"/>
</dbReference>
<dbReference type="PROSITE" id="PS00498">
    <property type="entry name" value="TYROSINASE_2"/>
    <property type="match status" value="1"/>
</dbReference>
<feature type="chain" id="PRO_5043550447" description="Tyrosinase copper-binding domain-containing protein" evidence="3">
    <location>
        <begin position="24"/>
        <end position="684"/>
    </location>
</feature>
<proteinExistence type="predicted"/>
<evidence type="ECO:0000259" key="4">
    <source>
        <dbReference type="PROSITE" id="PS00497"/>
    </source>
</evidence>
<accession>A0AAV1UU79</accession>
<dbReference type="PROSITE" id="PS00497">
    <property type="entry name" value="TYROSINASE_1"/>
    <property type="match status" value="1"/>
</dbReference>
<dbReference type="Pfam" id="PF00264">
    <property type="entry name" value="Tyrosinase"/>
    <property type="match status" value="1"/>
</dbReference>
<dbReference type="InterPro" id="IPR002227">
    <property type="entry name" value="Tyrosinase_Cu-bd"/>
</dbReference>
<keyword evidence="1" id="KW-0479">Metal-binding</keyword>
<feature type="signal peptide" evidence="3">
    <location>
        <begin position="1"/>
        <end position="23"/>
    </location>
</feature>
<dbReference type="AlphaFoldDB" id="A0AAV1UU79"/>
<dbReference type="Proteomes" id="UP001162060">
    <property type="component" value="Unassembled WGS sequence"/>
</dbReference>
<evidence type="ECO:0000256" key="1">
    <source>
        <dbReference type="ARBA" id="ARBA00022723"/>
    </source>
</evidence>
<gene>
    <name evidence="6" type="ORF">PM001_LOCUS23271</name>
</gene>
<reference evidence="6" key="1">
    <citation type="submission" date="2024-01" db="EMBL/GenBank/DDBJ databases">
        <authorList>
            <person name="Webb A."/>
        </authorList>
    </citation>
    <scope>NUCLEOTIDE SEQUENCE</scope>
    <source>
        <strain evidence="6">Pm1</strain>
    </source>
</reference>
<protein>
    <recommendedName>
        <fullName evidence="4 5">Tyrosinase copper-binding domain-containing protein</fullName>
    </recommendedName>
</protein>
<feature type="domain" description="Tyrosinase copper-binding" evidence="4">
    <location>
        <begin position="75"/>
        <end position="92"/>
    </location>
</feature>
<evidence type="ECO:0000256" key="3">
    <source>
        <dbReference type="SAM" id="SignalP"/>
    </source>
</evidence>
<evidence type="ECO:0000313" key="6">
    <source>
        <dbReference type="EMBL" id="CAK7938121.1"/>
    </source>
</evidence>
<comment type="caution">
    <text evidence="6">The sequence shown here is derived from an EMBL/GenBank/DDBJ whole genome shotgun (WGS) entry which is preliminary data.</text>
</comment>
<keyword evidence="3" id="KW-0732">Signal</keyword>
<feature type="domain" description="Tyrosinase copper-binding" evidence="5">
    <location>
        <begin position="242"/>
        <end position="253"/>
    </location>
</feature>
<dbReference type="PRINTS" id="PR00092">
    <property type="entry name" value="TYROSINASE"/>
</dbReference>
<sequence>MKLAWAVSAAMCVLISTLSQVRAQNCGPRIRKDWDALTTAEKDTYKGALAAAMDSGAYIKFIEMHTDMQSDMHAHRQCMFIYWHRLLLVVFENMLRGQGPQFACVTVPYYNWMAANNRVLAGTCSSLGDCSNIMSDLGGSVGRRQRVSINGVATSGSCVSEAPLDHFCQSGAVSGSECVGCVPRGDWGAAPVPASTSYASIRQQLFNGRNIGQMSPLIEQGCHNQIHSSLSGAVQTLASPADPIFWSHHSMVDALHTIFHKCRVGNQRMTFAQKSTHPVAWTSCSKRGGGNFNPSELIVMRTGINGVNPIQGNRDPVIGRYFAGVPDQYAGLMDGRDLGASSYSYELSGQLADLFTNCDGTPSPEPQAATLVTPPLASEPVATPPAPVAPPPPSVPVPVNAPPAPLPVNAPPAPVPVVAPPAPVPVIAPLTSVPVNAPPARVPVNAPPAPVPAPIAPIAPPAAPQRPRQRDPWDWLRNFRRRGDRRLEVEHEVDSSLGKVDNVKVHGACGGRANAHVKKVLSSTNAPAVVAVEASPATDSQHEISPRDMVDVVLVDKIRVEEKQVSTWYEKTTAAMGGHGPEVTADLERQVCMFENQCLGGTPDYSDEFKATWGVKAPRCLLIVQEIESGKQAIAYGKWREDMESRFGCPKPANVTQSTNETDVFVGSAEQSVPDMLSSVEQSI</sequence>
<evidence type="ECO:0000256" key="2">
    <source>
        <dbReference type="ARBA" id="ARBA00023008"/>
    </source>
</evidence>
<evidence type="ECO:0000313" key="7">
    <source>
        <dbReference type="Proteomes" id="UP001162060"/>
    </source>
</evidence>
<dbReference type="InterPro" id="IPR050316">
    <property type="entry name" value="Tyrosinase/Hemocyanin"/>
</dbReference>
<dbReference type="GO" id="GO:0046872">
    <property type="term" value="F:metal ion binding"/>
    <property type="evidence" value="ECO:0007669"/>
    <property type="project" value="UniProtKB-KW"/>
</dbReference>
<evidence type="ECO:0000259" key="5">
    <source>
        <dbReference type="PROSITE" id="PS00498"/>
    </source>
</evidence>
<dbReference type="PANTHER" id="PTHR11474:SF126">
    <property type="entry name" value="TYROSINASE-LIKE PROTEIN TYR-1-RELATED"/>
    <property type="match status" value="1"/>
</dbReference>
<dbReference type="InterPro" id="IPR008922">
    <property type="entry name" value="Di-copper_centre_dom_sf"/>
</dbReference>
<dbReference type="PANTHER" id="PTHR11474">
    <property type="entry name" value="TYROSINASE FAMILY MEMBER"/>
    <property type="match status" value="1"/>
</dbReference>
<keyword evidence="2" id="KW-0186">Copper</keyword>
<organism evidence="6 7">
    <name type="scientific">Peronospora matthiolae</name>
    <dbReference type="NCBI Taxonomy" id="2874970"/>
    <lineage>
        <taxon>Eukaryota</taxon>
        <taxon>Sar</taxon>
        <taxon>Stramenopiles</taxon>
        <taxon>Oomycota</taxon>
        <taxon>Peronosporomycetes</taxon>
        <taxon>Peronosporales</taxon>
        <taxon>Peronosporaceae</taxon>
        <taxon>Peronospora</taxon>
    </lineage>
</organism>
<dbReference type="GO" id="GO:0016491">
    <property type="term" value="F:oxidoreductase activity"/>
    <property type="evidence" value="ECO:0007669"/>
    <property type="project" value="InterPro"/>
</dbReference>
<dbReference type="Gene3D" id="1.10.1280.10">
    <property type="entry name" value="Di-copper center containing domain from catechol oxidase"/>
    <property type="match status" value="1"/>
</dbReference>
<name>A0AAV1UU79_9STRA</name>